<dbReference type="SUPFAM" id="SSF50182">
    <property type="entry name" value="Sm-like ribonucleoproteins"/>
    <property type="match status" value="1"/>
</dbReference>
<sequence length="71" mass="8084">FTRRERHKSARSLVCLLQALTGRRTRLELRNELFVTGTVHGVDCNMNVTLKDAETEKLNVSLLCPHVIEHG</sequence>
<name>A0AA35TYP8_GEOBA</name>
<dbReference type="Pfam" id="PF01423">
    <property type="entry name" value="LSM"/>
    <property type="match status" value="1"/>
</dbReference>
<dbReference type="GO" id="GO:0071208">
    <property type="term" value="F:histone pre-mRNA DCP binding"/>
    <property type="evidence" value="ECO:0007669"/>
    <property type="project" value="TreeGrafter"/>
</dbReference>
<feature type="non-terminal residue" evidence="2">
    <location>
        <position position="71"/>
    </location>
</feature>
<evidence type="ECO:0000313" key="3">
    <source>
        <dbReference type="Proteomes" id="UP001174909"/>
    </source>
</evidence>
<dbReference type="Gene3D" id="2.30.30.100">
    <property type="match status" value="1"/>
</dbReference>
<dbReference type="GO" id="GO:0016604">
    <property type="term" value="C:nuclear body"/>
    <property type="evidence" value="ECO:0007669"/>
    <property type="project" value="TreeGrafter"/>
</dbReference>
<evidence type="ECO:0000259" key="1">
    <source>
        <dbReference type="Pfam" id="PF01423"/>
    </source>
</evidence>
<reference evidence="2" key="1">
    <citation type="submission" date="2023-03" db="EMBL/GenBank/DDBJ databases">
        <authorList>
            <person name="Steffen K."/>
            <person name="Cardenas P."/>
        </authorList>
    </citation>
    <scope>NUCLEOTIDE SEQUENCE</scope>
</reference>
<dbReference type="InterPro" id="IPR052840">
    <property type="entry name" value="U7_snRNA_Sm-like"/>
</dbReference>
<feature type="non-terminal residue" evidence="2">
    <location>
        <position position="1"/>
    </location>
</feature>
<comment type="caution">
    <text evidence="2">The sequence shown here is derived from an EMBL/GenBank/DDBJ whole genome shotgun (WGS) entry which is preliminary data.</text>
</comment>
<dbReference type="InterPro" id="IPR010920">
    <property type="entry name" value="LSM_dom_sf"/>
</dbReference>
<dbReference type="GO" id="GO:0006398">
    <property type="term" value="P:mRNA 3'-end processing by stem-loop binding and cleavage"/>
    <property type="evidence" value="ECO:0007669"/>
    <property type="project" value="TreeGrafter"/>
</dbReference>
<accession>A0AA35TYP8</accession>
<dbReference type="EMBL" id="CASHTH010004337">
    <property type="protein sequence ID" value="CAI8056209.1"/>
    <property type="molecule type" value="Genomic_DNA"/>
</dbReference>
<evidence type="ECO:0000313" key="2">
    <source>
        <dbReference type="EMBL" id="CAI8056209.1"/>
    </source>
</evidence>
<gene>
    <name evidence="2" type="ORF">GBAR_LOCUS30627</name>
</gene>
<keyword evidence="3" id="KW-1185">Reference proteome</keyword>
<protein>
    <recommendedName>
        <fullName evidence="1">Sm domain-containing protein</fullName>
    </recommendedName>
</protein>
<dbReference type="GO" id="GO:0071209">
    <property type="term" value="F:U7 snRNA binding"/>
    <property type="evidence" value="ECO:0007669"/>
    <property type="project" value="TreeGrafter"/>
</dbReference>
<dbReference type="PANTHER" id="PTHR21196">
    <property type="entry name" value="U7 SNRNA-ASSOCIATED SM-LIKE PROTEIN LSM10"/>
    <property type="match status" value="1"/>
</dbReference>
<dbReference type="Proteomes" id="UP001174909">
    <property type="component" value="Unassembled WGS sequence"/>
</dbReference>
<dbReference type="AlphaFoldDB" id="A0AA35TYP8"/>
<dbReference type="InterPro" id="IPR001163">
    <property type="entry name" value="Sm_dom_euk/arc"/>
</dbReference>
<organism evidence="2 3">
    <name type="scientific">Geodia barretti</name>
    <name type="common">Barrett's horny sponge</name>
    <dbReference type="NCBI Taxonomy" id="519541"/>
    <lineage>
        <taxon>Eukaryota</taxon>
        <taxon>Metazoa</taxon>
        <taxon>Porifera</taxon>
        <taxon>Demospongiae</taxon>
        <taxon>Heteroscleromorpha</taxon>
        <taxon>Tetractinellida</taxon>
        <taxon>Astrophorina</taxon>
        <taxon>Geodiidae</taxon>
        <taxon>Geodia</taxon>
    </lineage>
</organism>
<proteinExistence type="predicted"/>
<dbReference type="PANTHER" id="PTHR21196:SF1">
    <property type="entry name" value="U7 SNRNA-ASSOCIATED SM-LIKE PROTEIN LSM10"/>
    <property type="match status" value="1"/>
</dbReference>
<feature type="domain" description="Sm" evidence="1">
    <location>
        <begin position="16"/>
        <end position="55"/>
    </location>
</feature>
<dbReference type="GO" id="GO:0071254">
    <property type="term" value="C:cytoplasmic U snRNP body"/>
    <property type="evidence" value="ECO:0007669"/>
    <property type="project" value="TreeGrafter"/>
</dbReference>